<accession>A0A4R6XFJ4</accession>
<organism evidence="2 3">
    <name type="scientific">Marinomonas communis</name>
    <dbReference type="NCBI Taxonomy" id="28254"/>
    <lineage>
        <taxon>Bacteria</taxon>
        <taxon>Pseudomonadati</taxon>
        <taxon>Pseudomonadota</taxon>
        <taxon>Gammaproteobacteria</taxon>
        <taxon>Oceanospirillales</taxon>
        <taxon>Oceanospirillaceae</taxon>
        <taxon>Marinomonas</taxon>
    </lineage>
</organism>
<dbReference type="InterPro" id="IPR016040">
    <property type="entry name" value="NAD(P)-bd_dom"/>
</dbReference>
<feature type="domain" description="NAD(P)-binding" evidence="1">
    <location>
        <begin position="8"/>
        <end position="190"/>
    </location>
</feature>
<sequence>MSNVFVIGATGKIGKRLGPMLVSAGHNVTGLSRSSANDNWYQQNQVASVNGDIIDISVEELSDLMAGHDVVVFSAGAAGSGLDRTQAIDGDGPVKVIEAMKRNNIRRLYLVSAFPEAGRKKDLGEGFEFYMEVKKQADAEVAATSLDWVIVRPGTLLDEEGDGAVSLGKAIPYGTVKRGNVAKVLASLIDLPLIRREIIELTDGDEAVDVALSNFAKA</sequence>
<dbReference type="Gene3D" id="3.40.50.720">
    <property type="entry name" value="NAD(P)-binding Rossmann-like Domain"/>
    <property type="match status" value="1"/>
</dbReference>
<name>A0A4R6XFJ4_9GAMM</name>
<dbReference type="OrthoDB" id="9803892at2"/>
<comment type="caution">
    <text evidence="2">The sequence shown here is derived from an EMBL/GenBank/DDBJ whole genome shotgun (WGS) entry which is preliminary data.</text>
</comment>
<dbReference type="PANTHER" id="PTHR15020">
    <property type="entry name" value="FLAVIN REDUCTASE-RELATED"/>
    <property type="match status" value="1"/>
</dbReference>
<gene>
    <name evidence="2" type="ORF">C8D85_1252</name>
</gene>
<dbReference type="AlphaFoldDB" id="A0A4R6XFJ4"/>
<evidence type="ECO:0000313" key="3">
    <source>
        <dbReference type="Proteomes" id="UP000295729"/>
    </source>
</evidence>
<protein>
    <submittedName>
        <fullName evidence="2">Putative NAD(P)-binding protein</fullName>
    </submittedName>
</protein>
<keyword evidence="3" id="KW-1185">Reference proteome</keyword>
<dbReference type="Proteomes" id="UP000295729">
    <property type="component" value="Unassembled WGS sequence"/>
</dbReference>
<evidence type="ECO:0000259" key="1">
    <source>
        <dbReference type="Pfam" id="PF13460"/>
    </source>
</evidence>
<dbReference type="SUPFAM" id="SSF51735">
    <property type="entry name" value="NAD(P)-binding Rossmann-fold domains"/>
    <property type="match status" value="1"/>
</dbReference>
<proteinExistence type="predicted"/>
<dbReference type="PANTHER" id="PTHR15020:SF50">
    <property type="entry name" value="UPF0659 PROTEIN YMR090W"/>
    <property type="match status" value="1"/>
</dbReference>
<dbReference type="RefSeq" id="WP_133560644.1">
    <property type="nucleotide sequence ID" value="NZ_SNZA01000001.1"/>
</dbReference>
<dbReference type="EMBL" id="SNZA01000001">
    <property type="protein sequence ID" value="TDR15873.1"/>
    <property type="molecule type" value="Genomic_DNA"/>
</dbReference>
<evidence type="ECO:0000313" key="2">
    <source>
        <dbReference type="EMBL" id="TDR15873.1"/>
    </source>
</evidence>
<reference evidence="2 3" key="1">
    <citation type="submission" date="2019-03" db="EMBL/GenBank/DDBJ databases">
        <title>Genomic Encyclopedia of Type Strains, Phase IV (KMG-IV): sequencing the most valuable type-strain genomes for metagenomic binning, comparative biology and taxonomic classification.</title>
        <authorList>
            <person name="Goeker M."/>
        </authorList>
    </citation>
    <scope>NUCLEOTIDE SEQUENCE [LARGE SCALE GENOMIC DNA]</scope>
    <source>
        <strain evidence="2 3">DSM 5604</strain>
    </source>
</reference>
<dbReference type="InterPro" id="IPR036291">
    <property type="entry name" value="NAD(P)-bd_dom_sf"/>
</dbReference>
<dbReference type="Pfam" id="PF13460">
    <property type="entry name" value="NAD_binding_10"/>
    <property type="match status" value="1"/>
</dbReference>